<dbReference type="RefSeq" id="WP_090082303.1">
    <property type="nucleotide sequence ID" value="NZ_FOQT01000005.1"/>
</dbReference>
<name>A0A1I3IX48_9FLAO</name>
<dbReference type="InterPro" id="IPR026444">
    <property type="entry name" value="Secre_tail"/>
</dbReference>
<keyword evidence="1 2" id="KW-0732">Signal</keyword>
<dbReference type="GO" id="GO:0052689">
    <property type="term" value="F:carboxylic ester hydrolase activity"/>
    <property type="evidence" value="ECO:0007669"/>
    <property type="project" value="TreeGrafter"/>
</dbReference>
<evidence type="ECO:0000313" key="3">
    <source>
        <dbReference type="EMBL" id="SFI52571.1"/>
    </source>
</evidence>
<dbReference type="Proteomes" id="UP000198931">
    <property type="component" value="Unassembled WGS sequence"/>
</dbReference>
<feature type="chain" id="PRO_5011595249" evidence="2">
    <location>
        <begin position="21"/>
        <end position="1070"/>
    </location>
</feature>
<organism evidence="3 4">
    <name type="scientific">Halpernia frigidisoli</name>
    <dbReference type="NCBI Taxonomy" id="1125876"/>
    <lineage>
        <taxon>Bacteria</taxon>
        <taxon>Pseudomonadati</taxon>
        <taxon>Bacteroidota</taxon>
        <taxon>Flavobacteriia</taxon>
        <taxon>Flavobacteriales</taxon>
        <taxon>Weeksellaceae</taxon>
        <taxon>Chryseobacterium group</taxon>
        <taxon>Halpernia</taxon>
    </lineage>
</organism>
<gene>
    <name evidence="3" type="ORF">SAMN05443292_2828</name>
</gene>
<dbReference type="PANTHER" id="PTHR31321">
    <property type="entry name" value="ACYL-COA THIOESTER HYDROLASE YBHC-RELATED"/>
    <property type="match status" value="1"/>
</dbReference>
<dbReference type="PANTHER" id="PTHR31321:SF57">
    <property type="entry name" value="PECTINESTERASE 53-RELATED"/>
    <property type="match status" value="1"/>
</dbReference>
<sequence>MIKKLFFLCCVILLSNNLLKAQKTDVWDFGGAVLDTSLYNNQLTVDAINAFYPGVTAGTVGPTVPSTTVLTLTPGVLTFKTGGNDRLYTTNTAITRYGTSVRTTDPNYTGGYYCNGAAALSNGTRIFTMTLNEDDQVTFVASAESTGNTLIVTNSVSGQNESIPIAAVNTATLAKFQAKQAGDYSIYCSLAGKGDFFRILRKAATYTTVSGTVNLSQAPGIAANYGISFTNAAGKTWSSTINSDGTYSVKVPQGFSYTASLTNANGYIITSGKTLDLTAVTDATFNQGISVLKVILFNVTGNVTGLGTAISNLSLTYTPDASTNSIYVPQPTVNKTNSTYSVQLEPSKQYTITALGVNDYQVAPLTITIPSSDTSADLTFTAKQKYNITVTAPELNATQLAALNLTFTNVNETGYVYNFSGINGISLRNSTYAVTSGGLDAYPLQQDLTSYLTVNNGDSSKVLKFIPVTNWSFDDKVITNATPNYKGMSFTGNVANEIAKGHLIGQAGSTITVPMKPGDKMKVSYYYSANFSINGGAAVTSTSGSTSNVESVDYTYPGTSAGNVVINVAGQTYFTEISTTPIVAYSPTITVGSGKNYSTINDALTAVSRMVRDNTQRVTIAIDPGNYEEMIVVNSPNVTLKNASATPSIALNNKGLGIDANAVRITSYYGYGYNYLSQGTDNKYNASVLAVNKANGFTNYTNVSGTTNNSFWNATAVINANNFIAEDIIFENSYNQYISQKESQDVLVLADGNKGVRPTTANDLGVQSKTFTERAAALGVPNNIDKVFLKNCRLVGRQDVFFGGTNARVAVYKGVMMGAVDYIFGGMDVVFYQSAFAMNVSEASSDQSYLTAPQQTSGRGYLLYECKVTSAIPLVETASATRAKPGYFGRPWAPNTGEAVMYKTTVETSDAAGFAGQSLISPAGWLNTLAGTSDRIYEFGTIEQSNVNNSANRVSWSKVLTTPFLTDGTEITTFNFTKGNDNWDPFAGLTTLAVSDTTSAKMGVNAFASGKKIYITEVKSSTEVKVYGMNGSLLKTINVNQESNFDFTTGLYIITLKSKDGIKSVKVLVK</sequence>
<dbReference type="AlphaFoldDB" id="A0A1I3IX48"/>
<evidence type="ECO:0000313" key="4">
    <source>
        <dbReference type="Proteomes" id="UP000198931"/>
    </source>
</evidence>
<accession>A0A1I3IX48</accession>
<evidence type="ECO:0000256" key="1">
    <source>
        <dbReference type="ARBA" id="ARBA00022729"/>
    </source>
</evidence>
<dbReference type="Gene3D" id="2.160.20.10">
    <property type="entry name" value="Single-stranded right-handed beta-helix, Pectin lyase-like"/>
    <property type="match status" value="1"/>
</dbReference>
<dbReference type="EMBL" id="FOQT01000005">
    <property type="protein sequence ID" value="SFI52571.1"/>
    <property type="molecule type" value="Genomic_DNA"/>
</dbReference>
<feature type="signal peptide" evidence="2">
    <location>
        <begin position="1"/>
        <end position="20"/>
    </location>
</feature>
<proteinExistence type="predicted"/>
<dbReference type="STRING" id="1125876.SAMN05443292_2828"/>
<dbReference type="NCBIfam" id="TIGR04183">
    <property type="entry name" value="Por_Secre_tail"/>
    <property type="match status" value="1"/>
</dbReference>
<dbReference type="SUPFAM" id="SSF51126">
    <property type="entry name" value="Pectin lyase-like"/>
    <property type="match status" value="1"/>
</dbReference>
<keyword evidence="4" id="KW-1185">Reference proteome</keyword>
<dbReference type="InterPro" id="IPR011050">
    <property type="entry name" value="Pectin_lyase_fold/virulence"/>
</dbReference>
<dbReference type="OrthoDB" id="1208312at2"/>
<protein>
    <submittedName>
        <fullName evidence="3">Exo-poly-alpha-galacturonosidase</fullName>
    </submittedName>
</protein>
<dbReference type="InterPro" id="IPR012334">
    <property type="entry name" value="Pectin_lyas_fold"/>
</dbReference>
<evidence type="ECO:0000256" key="2">
    <source>
        <dbReference type="SAM" id="SignalP"/>
    </source>
</evidence>
<dbReference type="GO" id="GO:0009279">
    <property type="term" value="C:cell outer membrane"/>
    <property type="evidence" value="ECO:0007669"/>
    <property type="project" value="TreeGrafter"/>
</dbReference>
<reference evidence="3 4" key="1">
    <citation type="submission" date="2016-10" db="EMBL/GenBank/DDBJ databases">
        <authorList>
            <person name="de Groot N.N."/>
        </authorList>
    </citation>
    <scope>NUCLEOTIDE SEQUENCE [LARGE SCALE GENOMIC DNA]</scope>
    <source>
        <strain evidence="3 4">DSM 26000</strain>
    </source>
</reference>